<dbReference type="Pfam" id="PF18801">
    <property type="entry name" value="RapH_N"/>
    <property type="match status" value="1"/>
</dbReference>
<proteinExistence type="predicted"/>
<dbReference type="InterPro" id="IPR011990">
    <property type="entry name" value="TPR-like_helical_dom_sf"/>
</dbReference>
<organism evidence="1 2">
    <name type="scientific">Terribacillus saccharophilus</name>
    <dbReference type="NCBI Taxonomy" id="361277"/>
    <lineage>
        <taxon>Bacteria</taxon>
        <taxon>Bacillati</taxon>
        <taxon>Bacillota</taxon>
        <taxon>Bacilli</taxon>
        <taxon>Bacillales</taxon>
        <taxon>Bacillaceae</taxon>
        <taxon>Terribacillus</taxon>
    </lineage>
</organism>
<dbReference type="RefSeq" id="WP_038564213.1">
    <property type="nucleotide sequence ID" value="NZ_CP008876.1"/>
</dbReference>
<dbReference type="HOGENOM" id="CLU_060258_0_0_9"/>
<dbReference type="KEGG" id="tap:GZ22_15655"/>
<dbReference type="Proteomes" id="UP000027980">
    <property type="component" value="Chromosome"/>
</dbReference>
<protein>
    <submittedName>
        <fullName evidence="1">Uncharacterized protein</fullName>
    </submittedName>
</protein>
<dbReference type="InterPro" id="IPR019734">
    <property type="entry name" value="TPR_rpt"/>
</dbReference>
<accession>A0A075LME0</accession>
<reference evidence="1 2" key="1">
    <citation type="submission" date="2014-07" db="EMBL/GenBank/DDBJ databases">
        <title>Complete genome sequence of a moderately halophilic bacterium Terribacillus aidingensis MP602, isolated from Cryptomeria fortunei in Tianmu mountain in China.</title>
        <authorList>
            <person name="Wang Y."/>
            <person name="Lu P."/>
            <person name="Zhang L."/>
        </authorList>
    </citation>
    <scope>NUCLEOTIDE SEQUENCE [LARGE SCALE GENOMIC DNA]</scope>
    <source>
        <strain evidence="1 2">MP602</strain>
    </source>
</reference>
<dbReference type="EMBL" id="CP008876">
    <property type="protein sequence ID" value="AIF67925.1"/>
    <property type="molecule type" value="Genomic_DNA"/>
</dbReference>
<name>A0A075LME0_9BACI</name>
<dbReference type="Gene3D" id="1.25.40.10">
    <property type="entry name" value="Tetratricopeptide repeat domain"/>
    <property type="match status" value="1"/>
</dbReference>
<dbReference type="GeneID" id="34222972"/>
<evidence type="ECO:0000313" key="2">
    <source>
        <dbReference type="Proteomes" id="UP000027980"/>
    </source>
</evidence>
<gene>
    <name evidence="1" type="ORF">GZ22_15655</name>
</gene>
<dbReference type="Pfam" id="PF13181">
    <property type="entry name" value="TPR_8"/>
    <property type="match status" value="2"/>
</dbReference>
<sequence>MRSDVTFNSEELRELLNLWYMNIKLKKVEAAEKLKTEVSEQLAKGEANDDVVKLALLIHSRHHILCKNYPEAEKLISQVEGFSPYLKEEHLYYLHLFKGMYLYSTKDYYNAIEEYGEVEPYLNYIDDEIEKAEFFDLFASALYYLDYTNRSAIYAEKAIYIYQLYPSYEKKLTRAKNLIALNYIDMAEYDLAEEYLHSALQDTNTKQSIMVQASIYHNLGLLYEKKGLNSAAKRYLELALKDDSFDDYLSALYLLAKIYFAEGDLGRGKELYENAMKKLIRQEDEDFYWHFEVLYASNADEKNYITILGKAIDYFEKQNRIFELQRYADEMATYYSNVKNFEKANHYYRLALGYQNNIVMFHSRR</sequence>
<dbReference type="OrthoDB" id="2957368at2"/>
<evidence type="ECO:0000313" key="1">
    <source>
        <dbReference type="EMBL" id="AIF67925.1"/>
    </source>
</evidence>
<dbReference type="SUPFAM" id="SSF48452">
    <property type="entry name" value="TPR-like"/>
    <property type="match status" value="1"/>
</dbReference>
<dbReference type="AlphaFoldDB" id="A0A075LME0"/>